<dbReference type="AlphaFoldDB" id="A0A7S1RDS9"/>
<sequence>MDATPRRLRRIRSDPPSGPAVSKRRRTGLLPPDEVLKGLLSAESSGAKASSACSSSSELLAASEGTAPAPPPSTSGAAAEGSPSATDDRAGEASGLLVAVDDDEAAPETGRAEVASLVVTRADQGGLEFQLDGKVYGVRDASAFAGAVAAGPRTPRRSPAELHRLQRERREREAKSSASRAQPAVWAPWEQAFSPAASEPGAVKRDALARALQAAAGAPVLPLVLQDAPRLPLLEPLRGTAA</sequence>
<feature type="compositionally biased region" description="Basic and acidic residues" evidence="1">
    <location>
        <begin position="158"/>
        <end position="175"/>
    </location>
</feature>
<dbReference type="EMBL" id="HBGE01067383">
    <property type="protein sequence ID" value="CAD9163667.1"/>
    <property type="molecule type" value="Transcribed_RNA"/>
</dbReference>
<name>A0A7S1RDS9_ALECA</name>
<evidence type="ECO:0000313" key="2">
    <source>
        <dbReference type="EMBL" id="CAD9163667.1"/>
    </source>
</evidence>
<feature type="compositionally biased region" description="Low complexity" evidence="1">
    <location>
        <begin position="74"/>
        <end position="85"/>
    </location>
</feature>
<feature type="region of interest" description="Disordered" evidence="1">
    <location>
        <begin position="149"/>
        <end position="184"/>
    </location>
</feature>
<reference evidence="2" key="1">
    <citation type="submission" date="2021-01" db="EMBL/GenBank/DDBJ databases">
        <authorList>
            <person name="Corre E."/>
            <person name="Pelletier E."/>
            <person name="Niang G."/>
            <person name="Scheremetjew M."/>
            <person name="Finn R."/>
            <person name="Kale V."/>
            <person name="Holt S."/>
            <person name="Cochrane G."/>
            <person name="Meng A."/>
            <person name="Brown T."/>
            <person name="Cohen L."/>
        </authorList>
    </citation>
    <scope>NUCLEOTIDE SEQUENCE</scope>
    <source>
        <strain evidence="2">OF101</strain>
    </source>
</reference>
<proteinExistence type="predicted"/>
<gene>
    <name evidence="2" type="ORF">ACAT0790_LOCUS40432</name>
</gene>
<protein>
    <submittedName>
        <fullName evidence="2">Uncharacterized protein</fullName>
    </submittedName>
</protein>
<feature type="region of interest" description="Disordered" evidence="1">
    <location>
        <begin position="1"/>
        <end position="109"/>
    </location>
</feature>
<feature type="compositionally biased region" description="Basic residues" evidence="1">
    <location>
        <begin position="1"/>
        <end position="10"/>
    </location>
</feature>
<accession>A0A7S1RDS9</accession>
<feature type="compositionally biased region" description="Low complexity" evidence="1">
    <location>
        <begin position="38"/>
        <end position="67"/>
    </location>
</feature>
<evidence type="ECO:0000256" key="1">
    <source>
        <dbReference type="SAM" id="MobiDB-lite"/>
    </source>
</evidence>
<organism evidence="2">
    <name type="scientific">Alexandrium catenella</name>
    <name type="common">Red tide dinoflagellate</name>
    <name type="synonym">Gonyaulax catenella</name>
    <dbReference type="NCBI Taxonomy" id="2925"/>
    <lineage>
        <taxon>Eukaryota</taxon>
        <taxon>Sar</taxon>
        <taxon>Alveolata</taxon>
        <taxon>Dinophyceae</taxon>
        <taxon>Gonyaulacales</taxon>
        <taxon>Pyrocystaceae</taxon>
        <taxon>Alexandrium</taxon>
    </lineage>
</organism>